<evidence type="ECO:0008006" key="4">
    <source>
        <dbReference type="Google" id="ProtNLM"/>
    </source>
</evidence>
<gene>
    <name evidence="2" type="ORF">CAL20_11580</name>
</gene>
<dbReference type="AlphaFoldDB" id="A0A261U3W2"/>
<dbReference type="RefSeq" id="WP_094821417.1">
    <property type="nucleotide sequence ID" value="NZ_NEVO01000007.1"/>
</dbReference>
<feature type="signal peptide" evidence="1">
    <location>
        <begin position="1"/>
        <end position="20"/>
    </location>
</feature>
<feature type="chain" id="PRO_5012876233" description="DUF4148 domain-containing protein" evidence="1">
    <location>
        <begin position="21"/>
        <end position="119"/>
    </location>
</feature>
<keyword evidence="3" id="KW-1185">Reference proteome</keyword>
<dbReference type="Pfam" id="PF13663">
    <property type="entry name" value="DUF4148"/>
    <property type="match status" value="2"/>
</dbReference>
<evidence type="ECO:0000313" key="2">
    <source>
        <dbReference type="EMBL" id="OZI56082.1"/>
    </source>
</evidence>
<evidence type="ECO:0000256" key="1">
    <source>
        <dbReference type="SAM" id="SignalP"/>
    </source>
</evidence>
<organism evidence="2 3">
    <name type="scientific">Bordetella genomosp. 4</name>
    <dbReference type="NCBI Taxonomy" id="463044"/>
    <lineage>
        <taxon>Bacteria</taxon>
        <taxon>Pseudomonadati</taxon>
        <taxon>Pseudomonadota</taxon>
        <taxon>Betaproteobacteria</taxon>
        <taxon>Burkholderiales</taxon>
        <taxon>Alcaligenaceae</taxon>
        <taxon>Bordetella</taxon>
    </lineage>
</organism>
<name>A0A261U3W2_9BORD</name>
<protein>
    <recommendedName>
        <fullName evidence="4">DUF4148 domain-containing protein</fullName>
    </recommendedName>
</protein>
<sequence>MKIALTSLIVFSALIGTAHADGGNGEPLTQLAASEASFGEAPSPLPASIVSTKTRAEVRAELAAARAAGQISDGEAPYPVPVAIASDKSRAEVRSELADAKAQGLITYGEQEYPVAQHG</sequence>
<evidence type="ECO:0000313" key="3">
    <source>
        <dbReference type="Proteomes" id="UP000216885"/>
    </source>
</evidence>
<proteinExistence type="predicted"/>
<dbReference type="EMBL" id="NEVQ01000013">
    <property type="protein sequence ID" value="OZI56082.1"/>
    <property type="molecule type" value="Genomic_DNA"/>
</dbReference>
<dbReference type="Proteomes" id="UP000216885">
    <property type="component" value="Unassembled WGS sequence"/>
</dbReference>
<keyword evidence="1" id="KW-0732">Signal</keyword>
<reference evidence="2 3" key="1">
    <citation type="submission" date="2017-05" db="EMBL/GenBank/DDBJ databases">
        <title>Complete and WGS of Bordetella genogroups.</title>
        <authorList>
            <person name="Spilker T."/>
            <person name="LiPuma J."/>
        </authorList>
    </citation>
    <scope>NUCLEOTIDE SEQUENCE [LARGE SCALE GENOMIC DNA]</scope>
    <source>
        <strain evidence="2 3">AU9919</strain>
    </source>
</reference>
<dbReference type="InterPro" id="IPR025421">
    <property type="entry name" value="DUF4148"/>
</dbReference>
<comment type="caution">
    <text evidence="2">The sequence shown here is derived from an EMBL/GenBank/DDBJ whole genome shotgun (WGS) entry which is preliminary data.</text>
</comment>
<accession>A0A261U3W2</accession>